<organism evidence="1 2">
    <name type="scientific">Rhizobium mongolense</name>
    <dbReference type="NCBI Taxonomy" id="57676"/>
    <lineage>
        <taxon>Bacteria</taxon>
        <taxon>Pseudomonadati</taxon>
        <taxon>Pseudomonadota</taxon>
        <taxon>Alphaproteobacteria</taxon>
        <taxon>Hyphomicrobiales</taxon>
        <taxon>Rhizobiaceae</taxon>
        <taxon>Rhizobium/Agrobacterium group</taxon>
        <taxon>Rhizobium</taxon>
    </lineage>
</organism>
<protein>
    <submittedName>
        <fullName evidence="1">Uncharacterized protein</fullName>
    </submittedName>
</protein>
<reference evidence="1 2" key="1">
    <citation type="submission" date="2020-08" db="EMBL/GenBank/DDBJ databases">
        <title>Genomic Encyclopedia of Type Strains, Phase IV (KMG-V): Genome sequencing to study the core and pangenomes of soil and plant-associated prokaryotes.</title>
        <authorList>
            <person name="Whitman W."/>
        </authorList>
    </citation>
    <scope>NUCLEOTIDE SEQUENCE [LARGE SCALE GENOMIC DNA]</scope>
    <source>
        <strain evidence="1 2">SEMIA 4087</strain>
    </source>
</reference>
<evidence type="ECO:0000313" key="1">
    <source>
        <dbReference type="EMBL" id="MBB4226333.1"/>
    </source>
</evidence>
<gene>
    <name evidence="1" type="ORF">GGD56_000153</name>
</gene>
<proteinExistence type="predicted"/>
<keyword evidence="2" id="KW-1185">Reference proteome</keyword>
<dbReference type="EMBL" id="JACIFX010000001">
    <property type="protein sequence ID" value="MBB4226333.1"/>
    <property type="molecule type" value="Genomic_DNA"/>
</dbReference>
<dbReference type="Proteomes" id="UP000551353">
    <property type="component" value="Unassembled WGS sequence"/>
</dbReference>
<evidence type="ECO:0000313" key="2">
    <source>
        <dbReference type="Proteomes" id="UP000551353"/>
    </source>
</evidence>
<comment type="caution">
    <text evidence="1">The sequence shown here is derived from an EMBL/GenBank/DDBJ whole genome shotgun (WGS) entry which is preliminary data.</text>
</comment>
<sequence length="43" mass="4764">MGIVQIAVFAGIEPMPCAIAFKRAYKGDVAVVVADDRRCFDRY</sequence>
<name>A0ABR6IEP7_9HYPH</name>
<accession>A0ABR6IEP7</accession>